<feature type="region of interest" description="Disordered" evidence="12">
    <location>
        <begin position="214"/>
        <end position="238"/>
    </location>
</feature>
<dbReference type="FunFam" id="2.130.10.10:FF:000400">
    <property type="entry name" value="Elongator acetyltransferase complex subunit 2"/>
    <property type="match status" value="1"/>
</dbReference>
<organism evidence="13 14">
    <name type="scientific">Sporothrix schenckii 1099-18</name>
    <dbReference type="NCBI Taxonomy" id="1397361"/>
    <lineage>
        <taxon>Eukaryota</taxon>
        <taxon>Fungi</taxon>
        <taxon>Dikarya</taxon>
        <taxon>Ascomycota</taxon>
        <taxon>Pezizomycotina</taxon>
        <taxon>Sordariomycetes</taxon>
        <taxon>Sordariomycetidae</taxon>
        <taxon>Ophiostomatales</taxon>
        <taxon>Ophiostomataceae</taxon>
        <taxon>Sporothrix</taxon>
    </lineage>
</organism>
<evidence type="ECO:0000256" key="10">
    <source>
        <dbReference type="ARBA" id="ARBA00023242"/>
    </source>
</evidence>
<dbReference type="AlphaFoldDB" id="A0A0F2M210"/>
<dbReference type="InterPro" id="IPR037289">
    <property type="entry name" value="Elp2"/>
</dbReference>
<dbReference type="GO" id="GO:0005634">
    <property type="term" value="C:nucleus"/>
    <property type="evidence" value="ECO:0007669"/>
    <property type="project" value="UniProtKB-SubCell"/>
</dbReference>
<feature type="region of interest" description="Disordered" evidence="12">
    <location>
        <begin position="463"/>
        <end position="487"/>
    </location>
</feature>
<dbReference type="PANTHER" id="PTHR44111">
    <property type="entry name" value="ELONGATOR COMPLEX PROTEIN 2"/>
    <property type="match status" value="1"/>
</dbReference>
<dbReference type="GO" id="GO:0033588">
    <property type="term" value="C:elongator holoenzyme complex"/>
    <property type="evidence" value="ECO:0007669"/>
    <property type="project" value="InterPro"/>
</dbReference>
<gene>
    <name evidence="13" type="ORF">SPSK_00081</name>
</gene>
<dbReference type="SUPFAM" id="SSF50960">
    <property type="entry name" value="TolB, C-terminal domain"/>
    <property type="match status" value="1"/>
</dbReference>
<dbReference type="SMART" id="SM00320">
    <property type="entry name" value="WD40"/>
    <property type="match status" value="10"/>
</dbReference>
<feature type="region of interest" description="Disordered" evidence="12">
    <location>
        <begin position="636"/>
        <end position="656"/>
    </location>
</feature>
<comment type="similarity">
    <text evidence="4">Belongs to the WD repeat ELP2 family.</text>
</comment>
<dbReference type="RefSeq" id="XP_016586418.1">
    <property type="nucleotide sequence ID" value="XM_016727061.1"/>
</dbReference>
<evidence type="ECO:0000256" key="11">
    <source>
        <dbReference type="PROSITE-ProRule" id="PRU00221"/>
    </source>
</evidence>
<evidence type="ECO:0000256" key="1">
    <source>
        <dbReference type="ARBA" id="ARBA00004123"/>
    </source>
</evidence>
<comment type="subcellular location">
    <subcellularLocation>
        <location evidence="2">Cytoplasm</location>
    </subcellularLocation>
    <subcellularLocation>
        <location evidence="1">Nucleus</location>
    </subcellularLocation>
</comment>
<dbReference type="Proteomes" id="UP000033710">
    <property type="component" value="Unassembled WGS sequence"/>
</dbReference>
<evidence type="ECO:0000256" key="5">
    <source>
        <dbReference type="ARBA" id="ARBA00020267"/>
    </source>
</evidence>
<dbReference type="UniPathway" id="UPA00988"/>
<protein>
    <recommendedName>
        <fullName evidence="5">Elongator complex protein 2</fullName>
    </recommendedName>
</protein>
<evidence type="ECO:0000256" key="8">
    <source>
        <dbReference type="ARBA" id="ARBA00022694"/>
    </source>
</evidence>
<evidence type="ECO:0000256" key="9">
    <source>
        <dbReference type="ARBA" id="ARBA00022737"/>
    </source>
</evidence>
<dbReference type="InterPro" id="IPR001680">
    <property type="entry name" value="WD40_rpt"/>
</dbReference>
<dbReference type="Pfam" id="PF00400">
    <property type="entry name" value="WD40"/>
    <property type="match status" value="5"/>
</dbReference>
<dbReference type="VEuPathDB" id="FungiDB:SPSK_00081"/>
<feature type="compositionally biased region" description="Low complexity" evidence="12">
    <location>
        <begin position="641"/>
        <end position="652"/>
    </location>
</feature>
<dbReference type="InterPro" id="IPR015943">
    <property type="entry name" value="WD40/YVTN_repeat-like_dom_sf"/>
</dbReference>
<keyword evidence="7 11" id="KW-0853">WD repeat</keyword>
<evidence type="ECO:0000256" key="6">
    <source>
        <dbReference type="ARBA" id="ARBA00022490"/>
    </source>
</evidence>
<keyword evidence="8" id="KW-0819">tRNA processing</keyword>
<keyword evidence="6" id="KW-0963">Cytoplasm</keyword>
<dbReference type="PANTHER" id="PTHR44111:SF1">
    <property type="entry name" value="ELONGATOR COMPLEX PROTEIN 2"/>
    <property type="match status" value="1"/>
</dbReference>
<keyword evidence="10" id="KW-0539">Nucleus</keyword>
<dbReference type="GO" id="GO:0002098">
    <property type="term" value="P:tRNA wobble uridine modification"/>
    <property type="evidence" value="ECO:0007669"/>
    <property type="project" value="InterPro"/>
</dbReference>
<dbReference type="EMBL" id="AXCR01000009">
    <property type="protein sequence ID" value="KJR83742.1"/>
    <property type="molecule type" value="Genomic_DNA"/>
</dbReference>
<reference evidence="13 14" key="2">
    <citation type="journal article" date="2015" name="Eukaryot. Cell">
        <title>Asexual propagation of a virulent clone complex in a human and feline outbreak of sporotrichosis.</title>
        <authorList>
            <person name="Teixeira Mde M."/>
            <person name="Rodrigues A.M."/>
            <person name="Tsui C.K."/>
            <person name="de Almeida L.G."/>
            <person name="Van Diepeningen A.D."/>
            <person name="van den Ende B.G."/>
            <person name="Fernandes G.F."/>
            <person name="Kano R."/>
            <person name="Hamelin R.C."/>
            <person name="Lopes-Bezerra L.M."/>
            <person name="Vasconcelos A.T."/>
            <person name="de Hoog S."/>
            <person name="de Camargo Z.P."/>
            <person name="Felipe M.S."/>
        </authorList>
    </citation>
    <scope>NUCLEOTIDE SEQUENCE [LARGE SCALE GENOMIC DNA]</scope>
    <source>
        <strain evidence="13 14">1099-18</strain>
    </source>
</reference>
<accession>A0A0F2M210</accession>
<reference evidence="13 14" key="1">
    <citation type="journal article" date="2014" name="BMC Genomics">
        <title>Comparative genomics of the major fungal agents of human and animal Sporotrichosis: Sporothrix schenckii and Sporothrix brasiliensis.</title>
        <authorList>
            <person name="Teixeira M.M."/>
            <person name="de Almeida L.G."/>
            <person name="Kubitschek-Barreira P."/>
            <person name="Alves F.L."/>
            <person name="Kioshima E.S."/>
            <person name="Abadio A.K."/>
            <person name="Fernandes L."/>
            <person name="Derengowski L.S."/>
            <person name="Ferreira K.S."/>
            <person name="Souza R.C."/>
            <person name="Ruiz J.C."/>
            <person name="de Andrade N.C."/>
            <person name="Paes H.C."/>
            <person name="Nicola A.M."/>
            <person name="Albuquerque P."/>
            <person name="Gerber A.L."/>
            <person name="Martins V.P."/>
            <person name="Peconick L.D."/>
            <person name="Neto A.V."/>
            <person name="Chaucanez C.B."/>
            <person name="Silva P.A."/>
            <person name="Cunha O.L."/>
            <person name="de Oliveira F.F."/>
            <person name="dos Santos T.C."/>
            <person name="Barros A.L."/>
            <person name="Soares M.A."/>
            <person name="de Oliveira L.M."/>
            <person name="Marini M.M."/>
            <person name="Villalobos-Duno H."/>
            <person name="Cunha M.M."/>
            <person name="de Hoog S."/>
            <person name="da Silveira J.F."/>
            <person name="Henrissat B."/>
            <person name="Nino-Vega G.A."/>
            <person name="Cisalpino P.S."/>
            <person name="Mora-Montes H.M."/>
            <person name="Almeida S.R."/>
            <person name="Stajich J.E."/>
            <person name="Lopes-Bezerra L.M."/>
            <person name="Vasconcelos A.T."/>
            <person name="Felipe M.S."/>
        </authorList>
    </citation>
    <scope>NUCLEOTIDE SEQUENCE [LARGE SCALE GENOMIC DNA]</scope>
    <source>
        <strain evidence="13 14">1099-18</strain>
    </source>
</reference>
<keyword evidence="9" id="KW-0677">Repeat</keyword>
<proteinExistence type="inferred from homology"/>
<name>A0A0F2M210_SPOSC</name>
<comment type="pathway">
    <text evidence="3">tRNA modification; 5-methoxycarbonylmethyl-2-thiouridine-tRNA biosynthesis.</text>
</comment>
<dbReference type="SUPFAM" id="SSF50978">
    <property type="entry name" value="WD40 repeat-like"/>
    <property type="match status" value="1"/>
</dbReference>
<evidence type="ECO:0000313" key="13">
    <source>
        <dbReference type="EMBL" id="KJR83742.1"/>
    </source>
</evidence>
<dbReference type="Gene3D" id="2.130.10.10">
    <property type="entry name" value="YVTN repeat-like/Quinoprotein amine dehydrogenase"/>
    <property type="match status" value="5"/>
</dbReference>
<dbReference type="InterPro" id="IPR036322">
    <property type="entry name" value="WD40_repeat_dom_sf"/>
</dbReference>
<evidence type="ECO:0000256" key="2">
    <source>
        <dbReference type="ARBA" id="ARBA00004496"/>
    </source>
</evidence>
<feature type="repeat" description="WD" evidence="11">
    <location>
        <begin position="250"/>
        <end position="297"/>
    </location>
</feature>
<dbReference type="OrthoDB" id="27911at2759"/>
<dbReference type="PROSITE" id="PS50082">
    <property type="entry name" value="WD_REPEATS_2"/>
    <property type="match status" value="2"/>
</dbReference>
<sequence>MAVSTAYLAAGANRQTAAADWGADGTLCYGAGVNLAVWRPADANGVAHLLGGHGSEIKAVQHLAVDSEDGRSYFVSGGDDKALKLWAVPSDTTSRRATPQCVQTIEESHAAPINCIAATKAGQPTEHGRQIFATGGADYKIKIWALERRTGGGGDASSEPPLQIVLLQTIQTAPRYFPLCLALVALTDGTGAGGSQSWLLAAAGTNNRIQIFGGSETATSTRTSTSTSTEAEAGTASTESGVAFALQASLTGHEGWVRSLDFGWEGVSIASDLLLASASQDNYVRLWRIHKGAVVPPPTASATAAAAAVGDEAPTAGVPVHGKGGSSNAPSNKAHRVRAGGDDDGDEYSVTFEALLLGHEDWIYSARWTASSGSEDNKDTKGSKPLRLLTASADNSLAVWEADAASGIWVTTARLGELSKEKGATTATGSVGGFWAGLWSPDGKEVVTLCRTGSWRRWTLATTSRAAGEDKSEAPAEDKKDEDKKDEDARWIQAVGVAGHVAPVTGVAWSRDGAYLLSTSGDQTTRLHAAWTKPSPSLSASSLGSWHEMARPQIHGYDLNCIDSLGASQFVSGADEKLMRVFHEPKTVARLLARLTGRSSGDGETGVDALPDAANMPVLGLSNKAVDEEVVVDSEARAEDTNATTGDAAAGDGPPPEDVLARNTLWPETEKLYGHGYEISCLAVSHDGRLVASACRASSLNHAVVRLFETAPRWTEVRPPLATHTLTVTRLRFSADDRYLLSVGRDRQWAVFERQPSSAAGGDGDEQKEKGDTPATYTLLQNNSKAHTRMVLDCAWVPPVPSTSNATGHRNGHSVFATAGRDKNVKVWASSDGETGRSLSFALATTIPQEHPVTAVDFLWRPTTTTTATSSTSTLALAIGTEAGRLSIVSLDAHTLAVTAAVAFDATLCLPRAVLQLAWRPPTTTSSIDSGSETNAETGADLAVAGEDASLRVYHIAGV</sequence>
<evidence type="ECO:0000256" key="7">
    <source>
        <dbReference type="ARBA" id="ARBA00022574"/>
    </source>
</evidence>
<comment type="caution">
    <text evidence="13">The sequence shown here is derived from an EMBL/GenBank/DDBJ whole genome shotgun (WGS) entry which is preliminary data.</text>
</comment>
<dbReference type="GO" id="GO:0005737">
    <property type="term" value="C:cytoplasm"/>
    <property type="evidence" value="ECO:0007669"/>
    <property type="project" value="UniProtKB-SubCell"/>
</dbReference>
<feature type="region of interest" description="Disordered" evidence="12">
    <location>
        <begin position="315"/>
        <end position="342"/>
    </location>
</feature>
<evidence type="ECO:0000256" key="4">
    <source>
        <dbReference type="ARBA" id="ARBA00005881"/>
    </source>
</evidence>
<feature type="repeat" description="WD" evidence="11">
    <location>
        <begin position="497"/>
        <end position="527"/>
    </location>
</feature>
<evidence type="ECO:0000313" key="14">
    <source>
        <dbReference type="Proteomes" id="UP000033710"/>
    </source>
</evidence>
<feature type="compositionally biased region" description="Basic and acidic residues" evidence="12">
    <location>
        <begin position="467"/>
        <end position="487"/>
    </location>
</feature>
<dbReference type="GeneID" id="27662338"/>
<dbReference type="KEGG" id="ssck:SPSK_00081"/>
<evidence type="ECO:0000256" key="12">
    <source>
        <dbReference type="SAM" id="MobiDB-lite"/>
    </source>
</evidence>
<evidence type="ECO:0000256" key="3">
    <source>
        <dbReference type="ARBA" id="ARBA00005043"/>
    </source>
</evidence>